<feature type="transmembrane region" description="Helical" evidence="2">
    <location>
        <begin position="39"/>
        <end position="58"/>
    </location>
</feature>
<dbReference type="STRING" id="1123272.SAMN02745824_2031"/>
<dbReference type="EMBL" id="FSQW01000002">
    <property type="protein sequence ID" value="SIN85062.1"/>
    <property type="molecule type" value="Genomic_DNA"/>
</dbReference>
<keyword evidence="4" id="KW-1185">Reference proteome</keyword>
<evidence type="ECO:0000256" key="1">
    <source>
        <dbReference type="SAM" id="MobiDB-lite"/>
    </source>
</evidence>
<feature type="transmembrane region" description="Helical" evidence="2">
    <location>
        <begin position="64"/>
        <end position="82"/>
    </location>
</feature>
<evidence type="ECO:0000313" key="4">
    <source>
        <dbReference type="Proteomes" id="UP000185192"/>
    </source>
</evidence>
<evidence type="ECO:0000256" key="2">
    <source>
        <dbReference type="SAM" id="Phobius"/>
    </source>
</evidence>
<proteinExistence type="predicted"/>
<reference evidence="4" key="1">
    <citation type="submission" date="2016-11" db="EMBL/GenBank/DDBJ databases">
        <authorList>
            <person name="Varghese N."/>
            <person name="Submissions S."/>
        </authorList>
    </citation>
    <scope>NUCLEOTIDE SEQUENCE [LARGE SCALE GENOMIC DNA]</scope>
    <source>
        <strain evidence="4">DSM 22363</strain>
    </source>
</reference>
<gene>
    <name evidence="3" type="ORF">SAMN02745824_2031</name>
</gene>
<keyword evidence="2" id="KW-0812">Transmembrane</keyword>
<accession>A0A1N6EPP5</accession>
<name>A0A1N6EPP5_9SPHN</name>
<dbReference type="Proteomes" id="UP000185192">
    <property type="component" value="Unassembled WGS sequence"/>
</dbReference>
<keyword evidence="2" id="KW-0472">Membrane</keyword>
<feature type="transmembrane region" description="Helical" evidence="2">
    <location>
        <begin position="111"/>
        <end position="134"/>
    </location>
</feature>
<feature type="region of interest" description="Disordered" evidence="1">
    <location>
        <begin position="1"/>
        <end position="21"/>
    </location>
</feature>
<evidence type="ECO:0000313" key="3">
    <source>
        <dbReference type="EMBL" id="SIN85062.1"/>
    </source>
</evidence>
<dbReference type="AlphaFoldDB" id="A0A1N6EPP5"/>
<sequence length="135" mass="15529">MVTAASQRSTRKSVAISRKDSKIQSSHSVRWDKKMSNHCAGALLFYTMMQIFFVLSFIETKGMSIAPYFGLVLLVAIIIPFCRRYEKRWEELAKSSIPETNMALRFRRDAITLWLLAIGLPIIFVGIIQLFAYIF</sequence>
<keyword evidence="2" id="KW-1133">Transmembrane helix</keyword>
<organism evidence="3 4">
    <name type="scientific">Parasphingorhabdus marina DSM 22363</name>
    <dbReference type="NCBI Taxonomy" id="1123272"/>
    <lineage>
        <taxon>Bacteria</taxon>
        <taxon>Pseudomonadati</taxon>
        <taxon>Pseudomonadota</taxon>
        <taxon>Alphaproteobacteria</taxon>
        <taxon>Sphingomonadales</taxon>
        <taxon>Sphingomonadaceae</taxon>
        <taxon>Parasphingorhabdus</taxon>
    </lineage>
</organism>
<protein>
    <submittedName>
        <fullName evidence="3">Uncharacterized protein</fullName>
    </submittedName>
</protein>